<dbReference type="PANTHER" id="PTHR43390:SF1">
    <property type="entry name" value="CHLOROPLAST PROCESSING PEPTIDASE"/>
    <property type="match status" value="1"/>
</dbReference>
<dbReference type="InterPro" id="IPR036286">
    <property type="entry name" value="LexA/Signal_pep-like_sf"/>
</dbReference>
<dbReference type="PROSITE" id="PS00761">
    <property type="entry name" value="SPASE_I_3"/>
    <property type="match status" value="1"/>
</dbReference>
<organism evidence="9 10">
    <name type="scientific">Diacronema lutheri</name>
    <name type="common">Unicellular marine alga</name>
    <name type="synonym">Monochrysis lutheri</name>
    <dbReference type="NCBI Taxonomy" id="2081491"/>
    <lineage>
        <taxon>Eukaryota</taxon>
        <taxon>Haptista</taxon>
        <taxon>Haptophyta</taxon>
        <taxon>Pavlovophyceae</taxon>
        <taxon>Pavlovales</taxon>
        <taxon>Pavlovaceae</taxon>
        <taxon>Diacronema</taxon>
    </lineage>
</organism>
<dbReference type="OMA" id="CSMESTF"/>
<dbReference type="PROSITE" id="PS51257">
    <property type="entry name" value="PROKAR_LIPOPROTEIN"/>
    <property type="match status" value="1"/>
</dbReference>
<feature type="signal peptide" evidence="7">
    <location>
        <begin position="1"/>
        <end position="19"/>
    </location>
</feature>
<dbReference type="GO" id="GO:0005743">
    <property type="term" value="C:mitochondrial inner membrane"/>
    <property type="evidence" value="ECO:0007669"/>
    <property type="project" value="UniProtKB-SubCell"/>
</dbReference>
<dbReference type="CDD" id="cd06530">
    <property type="entry name" value="S26_SPase_I"/>
    <property type="match status" value="1"/>
</dbReference>
<feature type="active site" evidence="5">
    <location>
        <position position="176"/>
    </location>
</feature>
<evidence type="ECO:0000256" key="4">
    <source>
        <dbReference type="ARBA" id="ARBA00022801"/>
    </source>
</evidence>
<comment type="catalytic activity">
    <reaction evidence="1">
        <text>Cleavage of hydrophobic, N-terminal signal or leader sequences from secreted and periplasmic proteins.</text>
        <dbReference type="EC" id="3.4.21.89"/>
    </reaction>
</comment>
<keyword evidence="7" id="KW-0732">Signal</keyword>
<evidence type="ECO:0000256" key="1">
    <source>
        <dbReference type="ARBA" id="ARBA00000677"/>
    </source>
</evidence>
<dbReference type="InterPro" id="IPR000223">
    <property type="entry name" value="Pept_S26A_signal_pept_1"/>
</dbReference>
<evidence type="ECO:0000256" key="7">
    <source>
        <dbReference type="SAM" id="SignalP"/>
    </source>
</evidence>
<dbReference type="Pfam" id="PF10502">
    <property type="entry name" value="Peptidase_S26"/>
    <property type="match status" value="1"/>
</dbReference>
<dbReference type="PRINTS" id="PR00727">
    <property type="entry name" value="LEADERPTASE"/>
</dbReference>
<dbReference type="InterPro" id="IPR019756">
    <property type="entry name" value="Pept_S26A_signal_pept_1_Ser-AS"/>
</dbReference>
<dbReference type="Proteomes" id="UP000751190">
    <property type="component" value="Unassembled WGS sequence"/>
</dbReference>
<feature type="chain" id="PRO_5035212266" description="Mitochondrial inner membrane protease subunit" evidence="7">
    <location>
        <begin position="20"/>
        <end position="271"/>
    </location>
</feature>
<evidence type="ECO:0000256" key="6">
    <source>
        <dbReference type="RuleBase" id="RU362041"/>
    </source>
</evidence>
<evidence type="ECO:0000313" key="10">
    <source>
        <dbReference type="Proteomes" id="UP000751190"/>
    </source>
</evidence>
<evidence type="ECO:0000256" key="5">
    <source>
        <dbReference type="PIRSR" id="PIRSR600223-1"/>
    </source>
</evidence>
<feature type="domain" description="Peptidase S26" evidence="8">
    <location>
        <begin position="95"/>
        <end position="256"/>
    </location>
</feature>
<dbReference type="GO" id="GO:0004252">
    <property type="term" value="F:serine-type endopeptidase activity"/>
    <property type="evidence" value="ECO:0007669"/>
    <property type="project" value="InterPro"/>
</dbReference>
<dbReference type="EC" id="3.4.21.-" evidence="6"/>
<comment type="caution">
    <text evidence="9">The sequence shown here is derived from an EMBL/GenBank/DDBJ whole genome shotgun (WGS) entry which is preliminary data.</text>
</comment>
<dbReference type="InterPro" id="IPR019533">
    <property type="entry name" value="Peptidase_S26"/>
</dbReference>
<dbReference type="PANTHER" id="PTHR43390">
    <property type="entry name" value="SIGNAL PEPTIDASE I"/>
    <property type="match status" value="1"/>
</dbReference>
<sequence>MASMRVVALVVIGLGCTSGAVGRGRVVRGAHRPAFHSPRLGTTDLAPGRRSVALLLNARGPARAHIVARAPSDDERRVDGNDEEGPQSFIDSVVEFLRDFIPTLAVCLVIRFFLVEPRYIPSLSMFPAFEVGDQLAVEKVSKRFAPMARDEVVVFKPPPAFFELSGKPQDNDALIKRIVAIAGDTVEVRNGELYVNGEQVDEPFIAERPEYTMPRFTVPEGCVFVLGDNRNHSFDSHYWGPLPEENIIGKAVLKYWPPWRLALVSTAPKGQ</sequence>
<keyword evidence="6" id="KW-0999">Mitochondrion inner membrane</keyword>
<protein>
    <recommendedName>
        <fullName evidence="6">Mitochondrial inner membrane protease subunit</fullName>
        <ecNumber evidence="6">3.4.21.-</ecNumber>
    </recommendedName>
</protein>
<evidence type="ECO:0000256" key="3">
    <source>
        <dbReference type="ARBA" id="ARBA00022670"/>
    </source>
</evidence>
<dbReference type="EMBL" id="JAGTXO010000012">
    <property type="protein sequence ID" value="KAG8464501.1"/>
    <property type="molecule type" value="Genomic_DNA"/>
</dbReference>
<keyword evidence="6" id="KW-0496">Mitochondrion</keyword>
<keyword evidence="3 6" id="KW-0645">Protease</keyword>
<dbReference type="GO" id="GO:0009003">
    <property type="term" value="F:signal peptidase activity"/>
    <property type="evidence" value="ECO:0007669"/>
    <property type="project" value="UniProtKB-EC"/>
</dbReference>
<dbReference type="Gene3D" id="2.10.109.10">
    <property type="entry name" value="Umud Fragment, subunit A"/>
    <property type="match status" value="1"/>
</dbReference>
<keyword evidence="4 6" id="KW-0378">Hydrolase</keyword>
<keyword evidence="10" id="KW-1185">Reference proteome</keyword>
<name>A0A8J5X9V5_DIALT</name>
<proteinExistence type="inferred from homology"/>
<feature type="active site" evidence="5">
    <location>
        <position position="124"/>
    </location>
</feature>
<dbReference type="OrthoDB" id="308440at2759"/>
<dbReference type="GO" id="GO:0006465">
    <property type="term" value="P:signal peptide processing"/>
    <property type="evidence" value="ECO:0007669"/>
    <property type="project" value="InterPro"/>
</dbReference>
<reference evidence="9" key="1">
    <citation type="submission" date="2021-05" db="EMBL/GenBank/DDBJ databases">
        <title>The genome of the haptophyte Pavlova lutheri (Diacronema luteri, Pavlovales) - a model for lipid biosynthesis in eukaryotic algae.</title>
        <authorList>
            <person name="Hulatt C.J."/>
            <person name="Posewitz M.C."/>
        </authorList>
    </citation>
    <scope>NUCLEOTIDE SEQUENCE</scope>
    <source>
        <strain evidence="9">NIVA-4/92</strain>
    </source>
</reference>
<dbReference type="AlphaFoldDB" id="A0A8J5X9V5"/>
<dbReference type="NCBIfam" id="TIGR02227">
    <property type="entry name" value="sigpep_I_bact"/>
    <property type="match status" value="1"/>
</dbReference>
<dbReference type="SUPFAM" id="SSF51306">
    <property type="entry name" value="LexA/Signal peptidase"/>
    <property type="match status" value="1"/>
</dbReference>
<evidence type="ECO:0000313" key="9">
    <source>
        <dbReference type="EMBL" id="KAG8464501.1"/>
    </source>
</evidence>
<comment type="subcellular location">
    <subcellularLocation>
        <location evidence="6">Mitochondrion inner membrane</location>
    </subcellularLocation>
</comment>
<evidence type="ECO:0000259" key="8">
    <source>
        <dbReference type="Pfam" id="PF10502"/>
    </source>
</evidence>
<comment type="similarity">
    <text evidence="2 6">Belongs to the peptidase S26 family.</text>
</comment>
<dbReference type="InterPro" id="IPR019758">
    <property type="entry name" value="Pept_S26A_signal_pept_1_CS"/>
</dbReference>
<dbReference type="PROSITE" id="PS00501">
    <property type="entry name" value="SPASE_I_1"/>
    <property type="match status" value="1"/>
</dbReference>
<accession>A0A8J5X9V5</accession>
<keyword evidence="6" id="KW-0472">Membrane</keyword>
<evidence type="ECO:0000256" key="2">
    <source>
        <dbReference type="ARBA" id="ARBA00009370"/>
    </source>
</evidence>
<gene>
    <name evidence="9" type="ORF">KFE25_009869</name>
</gene>